<dbReference type="GO" id="GO:0009423">
    <property type="term" value="P:chorismate biosynthetic process"/>
    <property type="evidence" value="ECO:0007669"/>
    <property type="project" value="TreeGrafter"/>
</dbReference>
<dbReference type="InterPro" id="IPR012359">
    <property type="entry name" value="MazG-related_YpjD"/>
</dbReference>
<dbReference type="Gene3D" id="1.10.287.1080">
    <property type="entry name" value="MazG-like"/>
    <property type="match status" value="1"/>
</dbReference>
<protein>
    <submittedName>
        <fullName evidence="4">3-phosphoshikimate 1-carboxyvinyltransferase</fullName>
    </submittedName>
</protein>
<gene>
    <name evidence="4" type="ORF">GNY06_07520</name>
</gene>
<dbReference type="InterPro" id="IPR001986">
    <property type="entry name" value="Enolpyruvate_Tfrase_dom"/>
</dbReference>
<dbReference type="InterPro" id="IPR013792">
    <property type="entry name" value="RNA3'P_cycl/enolpyr_Trfase_a/b"/>
</dbReference>
<dbReference type="PANTHER" id="PTHR21090:SF5">
    <property type="entry name" value="PENTAFUNCTIONAL AROM POLYPEPTIDE"/>
    <property type="match status" value="1"/>
</dbReference>
<sequence length="514" mass="58069">MEEIKSLQFQVDEWIRNVGLRYFDELTNMAMLTEEVGEVARIIARRYGEQSEKDSDKLKDLGEELADVLFVSLCLANQTGCDLQKAFDKKMKMKSVRDKERHQNNMKLQSRIPLCEMLSGETIQIGGSKSLTNRLLILEKIFGNIELVNISDSQDSSLLLKALHSNINTIDIHHAGTAMRFLTSYYAIQEGETVVLTGSERMQQRPIKPLVEALRKLGAEIEYMGAEGFPPLKITGKSIEKNKVSISAHVSSQFITSLLLIGARLKNGLNLHLEGKITSLPYLLMTIEILKKIGVEVRMEESSICIQPISSNLKPLSCVVESDWSSASYFYSLAAIGRKKINLKSLNMKSLQADCRSVVLYREFFGIESIQVSENEVALQPLPAFKFPTQIDVDMNDCPDITQTLCVTAAALHIPFHITGLETLRVKETDRLVALHNELKKIGLNTEITDDSIRSMEEISMPEEIKISTYNDHRMAMAFAPFALKKAVEIENPSVVEKSYPHFWKDFYKVIKRK</sequence>
<dbReference type="SUPFAM" id="SSF55205">
    <property type="entry name" value="EPT/RTPC-like"/>
    <property type="match status" value="1"/>
</dbReference>
<dbReference type="Proteomes" id="UP000553459">
    <property type="component" value="Unassembled WGS sequence"/>
</dbReference>
<dbReference type="InterPro" id="IPR004518">
    <property type="entry name" value="MazG-like_dom"/>
</dbReference>
<dbReference type="SUPFAM" id="SSF101386">
    <property type="entry name" value="all-alpha NTP pyrophosphatases"/>
    <property type="match status" value="1"/>
</dbReference>
<feature type="domain" description="Enolpyruvate transferase" evidence="2">
    <location>
        <begin position="168"/>
        <end position="506"/>
    </location>
</feature>
<keyword evidence="5" id="KW-1185">Reference proteome</keyword>
<dbReference type="Gene3D" id="3.65.10.10">
    <property type="entry name" value="Enolpyruvate transferase domain"/>
    <property type="match status" value="2"/>
</dbReference>
<feature type="domain" description="NTP pyrophosphohydrolase MazG-like" evidence="3">
    <location>
        <begin position="25"/>
        <end position="100"/>
    </location>
</feature>
<evidence type="ECO:0000313" key="5">
    <source>
        <dbReference type="Proteomes" id="UP000553459"/>
    </source>
</evidence>
<dbReference type="RefSeq" id="WP_166519512.1">
    <property type="nucleotide sequence ID" value="NZ_JAAABJ010000518.1"/>
</dbReference>
<dbReference type="Pfam" id="PF00275">
    <property type="entry name" value="EPSP_synthase"/>
    <property type="match status" value="1"/>
</dbReference>
<dbReference type="PROSITE" id="PS00885">
    <property type="entry name" value="EPSP_SYNTHASE_2"/>
    <property type="match status" value="1"/>
</dbReference>
<evidence type="ECO:0000259" key="3">
    <source>
        <dbReference type="Pfam" id="PF03819"/>
    </source>
</evidence>
<reference evidence="4 5" key="1">
    <citation type="submission" date="2019-11" db="EMBL/GenBank/DDBJ databases">
        <title>Characterization of Elizabethkingia argenteiflava sp. nov., isolated from inner surface of Soybean Pods.</title>
        <authorList>
            <person name="Mo S."/>
        </authorList>
    </citation>
    <scope>NUCLEOTIDE SEQUENCE [LARGE SCALE GENOMIC DNA]</scope>
    <source>
        <strain evidence="4 5">YB22</strain>
    </source>
</reference>
<dbReference type="PANTHER" id="PTHR21090">
    <property type="entry name" value="AROM/DEHYDROQUINATE SYNTHASE"/>
    <property type="match status" value="1"/>
</dbReference>
<dbReference type="EMBL" id="JAAABJ010000518">
    <property type="protein sequence ID" value="NAW51230.1"/>
    <property type="molecule type" value="Genomic_DNA"/>
</dbReference>
<keyword evidence="1 4" id="KW-0808">Transferase</keyword>
<dbReference type="GO" id="GO:0003866">
    <property type="term" value="F:3-phosphoshikimate 1-carboxyvinyltransferase activity"/>
    <property type="evidence" value="ECO:0007669"/>
    <property type="project" value="TreeGrafter"/>
</dbReference>
<dbReference type="InterPro" id="IPR023193">
    <property type="entry name" value="EPSP_synthase_CS"/>
</dbReference>
<dbReference type="Pfam" id="PF03819">
    <property type="entry name" value="MazG"/>
    <property type="match status" value="1"/>
</dbReference>
<proteinExistence type="predicted"/>
<name>A0A845PYS0_9FLAO</name>
<dbReference type="AlphaFoldDB" id="A0A845PYS0"/>
<evidence type="ECO:0000313" key="4">
    <source>
        <dbReference type="EMBL" id="NAW51230.1"/>
    </source>
</evidence>
<organism evidence="4 5">
    <name type="scientific">Elizabethkingia argenteiflava</name>
    <dbReference type="NCBI Taxonomy" id="2681556"/>
    <lineage>
        <taxon>Bacteria</taxon>
        <taxon>Pseudomonadati</taxon>
        <taxon>Bacteroidota</taxon>
        <taxon>Flavobacteriia</taxon>
        <taxon>Flavobacteriales</taxon>
        <taxon>Weeksellaceae</taxon>
        <taxon>Elizabethkingia</taxon>
    </lineage>
</organism>
<accession>A0A845PYS0</accession>
<comment type="caution">
    <text evidence="4">The sequence shown here is derived from an EMBL/GenBank/DDBJ whole genome shotgun (WGS) entry which is preliminary data.</text>
</comment>
<evidence type="ECO:0000256" key="1">
    <source>
        <dbReference type="ARBA" id="ARBA00022679"/>
    </source>
</evidence>
<dbReference type="CDD" id="cd11531">
    <property type="entry name" value="NTP-PPase_BsYpjD"/>
    <property type="match status" value="1"/>
</dbReference>
<evidence type="ECO:0000259" key="2">
    <source>
        <dbReference type="Pfam" id="PF00275"/>
    </source>
</evidence>
<dbReference type="InterPro" id="IPR036968">
    <property type="entry name" value="Enolpyruvate_Tfrase_sf"/>
</dbReference>